<dbReference type="EMBL" id="KB030673">
    <property type="protein sequence ID" value="ELK11627.1"/>
    <property type="molecule type" value="Genomic_DNA"/>
</dbReference>
<dbReference type="Proteomes" id="UP000010552">
    <property type="component" value="Unassembled WGS sequence"/>
</dbReference>
<gene>
    <name evidence="11" type="ORF">PAL_GLEAN10025118</name>
</gene>
<evidence type="ECO:0000313" key="12">
    <source>
        <dbReference type="Proteomes" id="UP000010552"/>
    </source>
</evidence>
<dbReference type="InParanoid" id="L5KJW2"/>
<comment type="subcellular location">
    <subcellularLocation>
        <location evidence="2">Cytoplasm</location>
        <location evidence="2">Cytoskeleton</location>
    </subcellularLocation>
    <subcellularLocation>
        <location evidence="1">Nucleus</location>
    </subcellularLocation>
</comment>
<dbReference type="STRING" id="9402.L5KJW2"/>
<organism evidence="11 12">
    <name type="scientific">Pteropus alecto</name>
    <name type="common">Black flying fox</name>
    <dbReference type="NCBI Taxonomy" id="9402"/>
    <lineage>
        <taxon>Eukaryota</taxon>
        <taxon>Metazoa</taxon>
        <taxon>Chordata</taxon>
        <taxon>Craniata</taxon>
        <taxon>Vertebrata</taxon>
        <taxon>Euteleostomi</taxon>
        <taxon>Mammalia</taxon>
        <taxon>Eutheria</taxon>
        <taxon>Laurasiatheria</taxon>
        <taxon>Chiroptera</taxon>
        <taxon>Yinpterochiroptera</taxon>
        <taxon>Pteropodoidea</taxon>
        <taxon>Pteropodidae</taxon>
        <taxon>Pteropodinae</taxon>
        <taxon>Pteropus</taxon>
    </lineage>
</organism>
<feature type="repeat" description="WD" evidence="10">
    <location>
        <begin position="465"/>
        <end position="499"/>
    </location>
</feature>
<evidence type="ECO:0000256" key="9">
    <source>
        <dbReference type="ARBA" id="ARBA00023242"/>
    </source>
</evidence>
<evidence type="ECO:0000256" key="10">
    <source>
        <dbReference type="PROSITE-ProRule" id="PRU00221"/>
    </source>
</evidence>
<accession>L5KJW2</accession>
<evidence type="ECO:0000313" key="11">
    <source>
        <dbReference type="EMBL" id="ELK11627.1"/>
    </source>
</evidence>
<keyword evidence="6" id="KW-0677">Repeat</keyword>
<dbReference type="PANTHER" id="PTHR10709">
    <property type="entry name" value="ACTIN-RELATED PROTEIN 2/3 COMPLEX SUBUNIT 1"/>
    <property type="match status" value="1"/>
</dbReference>
<dbReference type="InterPro" id="IPR036322">
    <property type="entry name" value="WD40_repeat_dom_sf"/>
</dbReference>
<dbReference type="InterPro" id="IPR015943">
    <property type="entry name" value="WD40/YVTN_repeat-like_dom_sf"/>
</dbReference>
<proteinExistence type="inferred from homology"/>
<dbReference type="eggNOG" id="KOG1523">
    <property type="taxonomic scope" value="Eukaryota"/>
</dbReference>
<evidence type="ECO:0000256" key="2">
    <source>
        <dbReference type="ARBA" id="ARBA00004245"/>
    </source>
</evidence>
<comment type="similarity">
    <text evidence="3">Belongs to the WD repeat ARPC1 family.</text>
</comment>
<keyword evidence="8" id="KW-0206">Cytoskeleton</keyword>
<reference evidence="12" key="1">
    <citation type="journal article" date="2013" name="Science">
        <title>Comparative analysis of bat genomes provides insight into the evolution of flight and immunity.</title>
        <authorList>
            <person name="Zhang G."/>
            <person name="Cowled C."/>
            <person name="Shi Z."/>
            <person name="Huang Z."/>
            <person name="Bishop-Lilly K.A."/>
            <person name="Fang X."/>
            <person name="Wynne J.W."/>
            <person name="Xiong Z."/>
            <person name="Baker M.L."/>
            <person name="Zhao W."/>
            <person name="Tachedjian M."/>
            <person name="Zhu Y."/>
            <person name="Zhou P."/>
            <person name="Jiang X."/>
            <person name="Ng J."/>
            <person name="Yang L."/>
            <person name="Wu L."/>
            <person name="Xiao J."/>
            <person name="Feng Y."/>
            <person name="Chen Y."/>
            <person name="Sun X."/>
            <person name="Zhang Y."/>
            <person name="Marsh G.A."/>
            <person name="Crameri G."/>
            <person name="Broder C.C."/>
            <person name="Frey K.G."/>
            <person name="Wang L.F."/>
            <person name="Wang J."/>
        </authorList>
    </citation>
    <scope>NUCLEOTIDE SEQUENCE [LARGE SCALE GENOMIC DNA]</scope>
</reference>
<dbReference type="Gene3D" id="2.130.10.10">
    <property type="entry name" value="YVTN repeat-like/Quinoprotein amine dehydrogenase"/>
    <property type="match status" value="2"/>
</dbReference>
<dbReference type="InterPro" id="IPR001680">
    <property type="entry name" value="WD40_rpt"/>
</dbReference>
<evidence type="ECO:0000256" key="8">
    <source>
        <dbReference type="ARBA" id="ARBA00023212"/>
    </source>
</evidence>
<feature type="repeat" description="WD" evidence="10">
    <location>
        <begin position="82"/>
        <end position="114"/>
    </location>
</feature>
<dbReference type="SUPFAM" id="SSF50978">
    <property type="entry name" value="WD40 repeat-like"/>
    <property type="match status" value="2"/>
</dbReference>
<evidence type="ECO:0000256" key="5">
    <source>
        <dbReference type="ARBA" id="ARBA00022574"/>
    </source>
</evidence>
<evidence type="ECO:0000256" key="4">
    <source>
        <dbReference type="ARBA" id="ARBA00022490"/>
    </source>
</evidence>
<keyword evidence="7" id="KW-0009">Actin-binding</keyword>
<name>L5KJW2_PTEAL</name>
<dbReference type="GO" id="GO:0034314">
    <property type="term" value="P:Arp2/3 complex-mediated actin nucleation"/>
    <property type="evidence" value="ECO:0007669"/>
    <property type="project" value="InterPro"/>
</dbReference>
<evidence type="ECO:0000256" key="3">
    <source>
        <dbReference type="ARBA" id="ARBA00006260"/>
    </source>
</evidence>
<dbReference type="PROSITE" id="PS50294">
    <property type="entry name" value="WD_REPEATS_REGION"/>
    <property type="match status" value="2"/>
</dbReference>
<dbReference type="InterPro" id="IPR017383">
    <property type="entry name" value="ARPC1"/>
</dbReference>
<keyword evidence="5 10" id="KW-0853">WD repeat</keyword>
<dbReference type="GO" id="GO:0005885">
    <property type="term" value="C:Arp2/3 protein complex"/>
    <property type="evidence" value="ECO:0007669"/>
    <property type="project" value="InterPro"/>
</dbReference>
<dbReference type="GO" id="GO:0051015">
    <property type="term" value="F:actin filament binding"/>
    <property type="evidence" value="ECO:0007669"/>
    <property type="project" value="TreeGrafter"/>
</dbReference>
<sequence>MRRGLRPRRLRAGQVSLPGFRGRRVFYLLKTLRTMSLHQFLLEPITCHAWNRDRTQIALSPNNHEVHIYKKNGSQWVKAHELKEHNGHITGIDWAPRSDRIVTCGADRNAYVWSQKDGVWKPTLVILRINRAATFVKWSPLENKFAVGSGARLISVCYFESENDWWVSKHIKKPIRSTVLSLDWHPNNVLLAAGSCDFKCRVFSAYIKEVDEKPASTPWGSKMPFGQLMSEFGGSGTGGWVHGVSFSASGSRLAWVSHDSTVSVADASKSVQVSTLKTEFLPLLSVSFVSENSVVAAGHDCCPMLFNYDDRGCLTFVSKLDIPKQSIQRNMSAMERFRNMDKRATTEDRNTALETLHQNSITQVSIYEVDKQDCRKFCTTGIDGAMTIWDFKEQQMGFLENGTRLSAYALAHKCLQTCSLPSPPHPKRVETIRALVMEEIAICPNNHEVHIYEKSGAKWVKVHELKEHNGQVTGIDWAPESNRIVTCGTDRNAYVWTLKGRVWKPTLVILRINRAARCVRWAPNENKFAVGSGSRVISICYFEQENDWWVCKHIKKPIRSTVLSLDWHPNNVLLAAGSCDFKCRIFSAYIKEVEERPAPTPWGSKMPFGELMFESSSSCGWVHGVCFSASGSRVAWVSHDSTVCLADADKKMAVATLASETLPLLALTFITENSLVAAGHDCFPVLFTYDSAAGTLSFGGRLDVPKQSSQRGLTARERFQNLDKKASSEGGVASGAGLDSLHKNSVSQISVLSGGKAKCLQFCTTGMDGGMSIWDVKSLESALKDLKIK</sequence>
<evidence type="ECO:0000256" key="6">
    <source>
        <dbReference type="ARBA" id="ARBA00022737"/>
    </source>
</evidence>
<keyword evidence="12" id="KW-1185">Reference proteome</keyword>
<dbReference type="PROSITE" id="PS50082">
    <property type="entry name" value="WD_REPEATS_2"/>
    <property type="match status" value="2"/>
</dbReference>
<protein>
    <submittedName>
        <fullName evidence="11">Actin-related protein 2/3 complex subunit 1A</fullName>
    </submittedName>
</protein>
<evidence type="ECO:0000256" key="1">
    <source>
        <dbReference type="ARBA" id="ARBA00004123"/>
    </source>
</evidence>
<keyword evidence="4" id="KW-0963">Cytoplasm</keyword>
<evidence type="ECO:0000256" key="7">
    <source>
        <dbReference type="ARBA" id="ARBA00023203"/>
    </source>
</evidence>
<dbReference type="SMART" id="SM00320">
    <property type="entry name" value="WD40"/>
    <property type="match status" value="11"/>
</dbReference>
<dbReference type="PANTHER" id="PTHR10709:SF11">
    <property type="entry name" value="ACTIN-RELATED PROTEIN 2_3 COMPLEX SUBUNIT 1A"/>
    <property type="match status" value="1"/>
</dbReference>
<dbReference type="GO" id="GO:0005634">
    <property type="term" value="C:nucleus"/>
    <property type="evidence" value="ECO:0007669"/>
    <property type="project" value="UniProtKB-SubCell"/>
</dbReference>
<dbReference type="FunFam" id="2.130.10.10:FF:000030">
    <property type="entry name" value="Actin-related protein 2/3 complex subunit"/>
    <property type="match status" value="2"/>
</dbReference>
<dbReference type="Pfam" id="PF00400">
    <property type="entry name" value="WD40"/>
    <property type="match status" value="4"/>
</dbReference>
<dbReference type="AlphaFoldDB" id="L5KJW2"/>
<keyword evidence="9" id="KW-0539">Nucleus</keyword>